<proteinExistence type="inferred from homology"/>
<dbReference type="EC" id="1.13.11.5" evidence="4"/>
<feature type="domain" description="Homogentisate 1,2-dioxygenase C-terminal" evidence="10">
    <location>
        <begin position="284"/>
        <end position="438"/>
    </location>
</feature>
<keyword evidence="5" id="KW-0479">Metal-binding</keyword>
<dbReference type="EMBL" id="JBBJCI010000118">
    <property type="protein sequence ID" value="KAK7248244.1"/>
    <property type="molecule type" value="Genomic_DNA"/>
</dbReference>
<keyword evidence="13" id="KW-1185">Reference proteome</keyword>
<feature type="region of interest" description="Disordered" evidence="9">
    <location>
        <begin position="1"/>
        <end position="22"/>
    </location>
</feature>
<gene>
    <name evidence="12" type="primary">HGD</name>
    <name evidence="12" type="ORF">SO694_00129084</name>
</gene>
<evidence type="ECO:0000313" key="12">
    <source>
        <dbReference type="EMBL" id="KAK7248244.1"/>
    </source>
</evidence>
<protein>
    <recommendedName>
        <fullName evidence="4">homogentisate 1,2-dioxygenase</fullName>
        <ecNumber evidence="4">1.13.11.5</ecNumber>
    </recommendedName>
</protein>
<comment type="cofactor">
    <cofactor evidence="1">
        <name>Fe cation</name>
        <dbReference type="ChEBI" id="CHEBI:24875"/>
    </cofactor>
</comment>
<evidence type="ECO:0000256" key="9">
    <source>
        <dbReference type="SAM" id="MobiDB-lite"/>
    </source>
</evidence>
<evidence type="ECO:0000259" key="10">
    <source>
        <dbReference type="Pfam" id="PF04209"/>
    </source>
</evidence>
<dbReference type="InterPro" id="IPR046451">
    <property type="entry name" value="HgmA_C"/>
</dbReference>
<comment type="caution">
    <text evidence="12">The sequence shown here is derived from an EMBL/GenBank/DDBJ whole genome shotgun (WGS) entry which is preliminary data.</text>
</comment>
<evidence type="ECO:0000256" key="4">
    <source>
        <dbReference type="ARBA" id="ARBA00013127"/>
    </source>
</evidence>
<dbReference type="SUPFAM" id="SSF51182">
    <property type="entry name" value="RmlC-like cupins"/>
    <property type="match status" value="1"/>
</dbReference>
<sequence>MPPFDESNGGAPSPKLPGKPCDPWMALKTQRGFGNEHETEALRGALPARNNPQRAPLGLYAEQYSGTAFTAPRATNRRTAARGAAGGAPRLEAPDVAAHEPLRWAPRGVSTSGVDWVDGLEVVCGAGSPEGKDGVSVQSYRCDADMVDKAYASADGHLLIVPERGALRVTTELGRLRCAPGSCLVVPRNVLFSVAIDGEFARGWVLETYAGAFTLPELGPIGANGLAEARDFEAPVAWYEDRECAFQIVTKFRGGFRASAATHSVFDVVAWRGTYAPVVYDLERFVPVNAVKCDHPDPSIFTVLTVPSATPGVPVADFVVFPERYACAVDTFRPPYFHKNVMSEFMGLIRGAYDGKGERFGPGCASLHGAGVPHGPDAETFAAASTCDTSRPAMLAGGLAFMFETNALLGVAPRYARGGPRGLDAAYASAWAALPRRFAGPKVAPDSA</sequence>
<comment type="similarity">
    <text evidence="3">Belongs to the homogentisate dioxygenase family.</text>
</comment>
<dbReference type="Proteomes" id="UP001363151">
    <property type="component" value="Unassembled WGS sequence"/>
</dbReference>
<dbReference type="InterPro" id="IPR014710">
    <property type="entry name" value="RmlC-like_jellyroll"/>
</dbReference>
<dbReference type="PANTHER" id="PTHR11056:SF0">
    <property type="entry name" value="HOMOGENTISATE 1,2-DIOXYGENASE"/>
    <property type="match status" value="1"/>
</dbReference>
<evidence type="ECO:0000256" key="1">
    <source>
        <dbReference type="ARBA" id="ARBA00001962"/>
    </source>
</evidence>
<name>A0ABR1G593_AURAN</name>
<evidence type="ECO:0000256" key="6">
    <source>
        <dbReference type="ARBA" id="ARBA00022964"/>
    </source>
</evidence>
<dbReference type="Pfam" id="PF04209">
    <property type="entry name" value="HgmA_C"/>
    <property type="match status" value="1"/>
</dbReference>
<keyword evidence="7" id="KW-0560">Oxidoreductase</keyword>
<evidence type="ECO:0000256" key="8">
    <source>
        <dbReference type="ARBA" id="ARBA00023004"/>
    </source>
</evidence>
<evidence type="ECO:0000256" key="2">
    <source>
        <dbReference type="ARBA" id="ARBA00004704"/>
    </source>
</evidence>
<evidence type="ECO:0000256" key="5">
    <source>
        <dbReference type="ARBA" id="ARBA00022723"/>
    </source>
</evidence>
<keyword evidence="6" id="KW-0223">Dioxygenase</keyword>
<dbReference type="Pfam" id="PF20510">
    <property type="entry name" value="HgmA_N"/>
    <property type="match status" value="1"/>
</dbReference>
<accession>A0ABR1G593</accession>
<organism evidence="12 13">
    <name type="scientific">Aureococcus anophagefferens</name>
    <name type="common">Harmful bloom alga</name>
    <dbReference type="NCBI Taxonomy" id="44056"/>
    <lineage>
        <taxon>Eukaryota</taxon>
        <taxon>Sar</taxon>
        <taxon>Stramenopiles</taxon>
        <taxon>Ochrophyta</taxon>
        <taxon>Pelagophyceae</taxon>
        <taxon>Pelagomonadales</taxon>
        <taxon>Pelagomonadaceae</taxon>
        <taxon>Aureococcus</taxon>
    </lineage>
</organism>
<feature type="domain" description="Homogentisate 1,2-dioxygenase N-terminal" evidence="11">
    <location>
        <begin position="30"/>
        <end position="282"/>
    </location>
</feature>
<evidence type="ECO:0000313" key="13">
    <source>
        <dbReference type="Proteomes" id="UP001363151"/>
    </source>
</evidence>
<comment type="pathway">
    <text evidence="2">Amino-acid degradation; L-phenylalanine degradation; acetoacetate and fumarate from L-phenylalanine: step 4/6.</text>
</comment>
<evidence type="ECO:0000259" key="11">
    <source>
        <dbReference type="Pfam" id="PF20510"/>
    </source>
</evidence>
<evidence type="ECO:0000256" key="7">
    <source>
        <dbReference type="ARBA" id="ARBA00023002"/>
    </source>
</evidence>
<evidence type="ECO:0000256" key="3">
    <source>
        <dbReference type="ARBA" id="ARBA00007757"/>
    </source>
</evidence>
<dbReference type="InterPro" id="IPR011051">
    <property type="entry name" value="RmlC_Cupin_sf"/>
</dbReference>
<keyword evidence="8" id="KW-0408">Iron</keyword>
<dbReference type="Gene3D" id="2.60.120.10">
    <property type="entry name" value="Jelly Rolls"/>
    <property type="match status" value="1"/>
</dbReference>
<dbReference type="InterPro" id="IPR046452">
    <property type="entry name" value="HgmA_N"/>
</dbReference>
<dbReference type="InterPro" id="IPR005708">
    <property type="entry name" value="Homogentis_dOase"/>
</dbReference>
<dbReference type="PANTHER" id="PTHR11056">
    <property type="entry name" value="HOMOGENTISATE 1,2-DIOXYGENASE"/>
    <property type="match status" value="1"/>
</dbReference>
<reference evidence="12 13" key="1">
    <citation type="submission" date="2024-03" db="EMBL/GenBank/DDBJ databases">
        <title>Aureococcus anophagefferens CCMP1851 and Kratosvirus quantuckense: Draft genome of a second virus-susceptible host strain in the model system.</title>
        <authorList>
            <person name="Chase E."/>
            <person name="Truchon A.R."/>
            <person name="Schepens W."/>
            <person name="Wilhelm S.W."/>
        </authorList>
    </citation>
    <scope>NUCLEOTIDE SEQUENCE [LARGE SCALE GENOMIC DNA]</scope>
    <source>
        <strain evidence="12 13">CCMP1851</strain>
    </source>
</reference>